<dbReference type="InterPro" id="IPR036291">
    <property type="entry name" value="NAD(P)-bd_dom_sf"/>
</dbReference>
<dbReference type="PANTHER" id="PTHR43245">
    <property type="entry name" value="BIFUNCTIONAL POLYMYXIN RESISTANCE PROTEIN ARNA"/>
    <property type="match status" value="1"/>
</dbReference>
<sequence length="284" mass="32448">MNILVTGSSGYIGKSFIETFKEKYTFSVFSLQNSSLESLSIKGIDTVLHCAALVHKKHETDYVKYYKINTEYTVNLAKKAKLNGVKHFIFISTIAVYGDSMDKVDEESECTPRTPYAKSKFEAEQKLNKLSDKEFKVSVIRPPMVYGASAPGNIVSLIKIIKIMPILPFYNTQNKRSFVYIRNLTAMIEMVVEKQKEGLFLASDDKSISTSKLIKLLSQGLESRVYMIRVPFFKMILKKVKPSLYQQLYGNFEVCNKYSQKILEYKNRYSVEEGLKATTMGMKV</sequence>
<gene>
    <name evidence="2" type="ORF">HELGO_WM306</name>
</gene>
<dbReference type="EC" id="5.1.3.2" evidence="2"/>
<evidence type="ECO:0000259" key="1">
    <source>
        <dbReference type="Pfam" id="PF01370"/>
    </source>
</evidence>
<dbReference type="InterPro" id="IPR050177">
    <property type="entry name" value="Lipid_A_modif_metabolic_enz"/>
</dbReference>
<dbReference type="PANTHER" id="PTHR43245:SF58">
    <property type="entry name" value="BLL5923 PROTEIN"/>
    <property type="match status" value="1"/>
</dbReference>
<dbReference type="GO" id="GO:0003978">
    <property type="term" value="F:UDP-glucose 4-epimerase activity"/>
    <property type="evidence" value="ECO:0007669"/>
    <property type="project" value="UniProtKB-EC"/>
</dbReference>
<organism evidence="2">
    <name type="scientific">uncultured Sulfurovum sp</name>
    <dbReference type="NCBI Taxonomy" id="269237"/>
    <lineage>
        <taxon>Bacteria</taxon>
        <taxon>Pseudomonadati</taxon>
        <taxon>Campylobacterota</taxon>
        <taxon>Epsilonproteobacteria</taxon>
        <taxon>Campylobacterales</taxon>
        <taxon>Sulfurovaceae</taxon>
        <taxon>Sulfurovum</taxon>
        <taxon>environmental samples</taxon>
    </lineage>
</organism>
<dbReference type="SUPFAM" id="SSF51735">
    <property type="entry name" value="NAD(P)-binding Rossmann-fold domains"/>
    <property type="match status" value="1"/>
</dbReference>
<proteinExistence type="predicted"/>
<dbReference type="Gene3D" id="3.40.50.720">
    <property type="entry name" value="NAD(P)-binding Rossmann-like Domain"/>
    <property type="match status" value="1"/>
</dbReference>
<keyword evidence="2" id="KW-0413">Isomerase</keyword>
<dbReference type="InterPro" id="IPR001509">
    <property type="entry name" value="Epimerase_deHydtase"/>
</dbReference>
<feature type="domain" description="NAD-dependent epimerase/dehydratase" evidence="1">
    <location>
        <begin position="3"/>
        <end position="197"/>
    </location>
</feature>
<reference evidence="2" key="1">
    <citation type="submission" date="2020-01" db="EMBL/GenBank/DDBJ databases">
        <authorList>
            <person name="Meier V. D."/>
            <person name="Meier V D."/>
        </authorList>
    </citation>
    <scope>NUCLEOTIDE SEQUENCE</scope>
    <source>
        <strain evidence="2">HLG_WM_MAG_01</strain>
    </source>
</reference>
<dbReference type="EMBL" id="CACVAS010000058">
    <property type="protein sequence ID" value="CAA6812621.1"/>
    <property type="molecule type" value="Genomic_DNA"/>
</dbReference>
<evidence type="ECO:0000313" key="2">
    <source>
        <dbReference type="EMBL" id="CAA6812621.1"/>
    </source>
</evidence>
<name>A0A6S6SZX0_9BACT</name>
<protein>
    <submittedName>
        <fullName evidence="2">UDP-glucose 4-epimerase (EC)</fullName>
        <ecNumber evidence="2">5.1.3.2</ecNumber>
    </submittedName>
</protein>
<dbReference type="AlphaFoldDB" id="A0A6S6SZX0"/>
<accession>A0A6S6SZX0</accession>
<dbReference type="Pfam" id="PF01370">
    <property type="entry name" value="Epimerase"/>
    <property type="match status" value="1"/>
</dbReference>